<protein>
    <recommendedName>
        <fullName evidence="2">VTT domain-containing protein</fullName>
    </recommendedName>
</protein>
<accession>A0A2Z6T6U5</accession>
<dbReference type="Pfam" id="PF09335">
    <property type="entry name" value="VTT_dom"/>
    <property type="match status" value="1"/>
</dbReference>
<feature type="transmembrane region" description="Helical" evidence="1">
    <location>
        <begin position="137"/>
        <end position="157"/>
    </location>
</feature>
<feature type="transmembrane region" description="Helical" evidence="1">
    <location>
        <begin position="169"/>
        <end position="187"/>
    </location>
</feature>
<evidence type="ECO:0000313" key="4">
    <source>
        <dbReference type="Proteomes" id="UP000257317"/>
    </source>
</evidence>
<organism evidence="3 4">
    <name type="scientific">Lactobacillus rodentium</name>
    <dbReference type="NCBI Taxonomy" id="947835"/>
    <lineage>
        <taxon>Bacteria</taxon>
        <taxon>Bacillati</taxon>
        <taxon>Bacillota</taxon>
        <taxon>Bacilli</taxon>
        <taxon>Lactobacillales</taxon>
        <taxon>Lactobacillaceae</taxon>
        <taxon>Lactobacillus</taxon>
    </lineage>
</organism>
<dbReference type="Proteomes" id="UP000257317">
    <property type="component" value="Unassembled WGS sequence"/>
</dbReference>
<evidence type="ECO:0000256" key="1">
    <source>
        <dbReference type="SAM" id="Phobius"/>
    </source>
</evidence>
<dbReference type="RefSeq" id="WP_117117372.1">
    <property type="nucleotide sequence ID" value="NZ_BFBY01000001.1"/>
</dbReference>
<feature type="transmembrane region" description="Helical" evidence="1">
    <location>
        <begin position="6"/>
        <end position="26"/>
    </location>
</feature>
<evidence type="ECO:0000259" key="2">
    <source>
        <dbReference type="Pfam" id="PF09335"/>
    </source>
</evidence>
<feature type="transmembrane region" description="Helical" evidence="1">
    <location>
        <begin position="199"/>
        <end position="220"/>
    </location>
</feature>
<keyword evidence="1" id="KW-1133">Transmembrane helix</keyword>
<proteinExistence type="predicted"/>
<dbReference type="InterPro" id="IPR032816">
    <property type="entry name" value="VTT_dom"/>
</dbReference>
<dbReference type="OrthoDB" id="2360723at2"/>
<keyword evidence="1" id="KW-0472">Membrane</keyword>
<feature type="domain" description="VTT" evidence="2">
    <location>
        <begin position="78"/>
        <end position="189"/>
    </location>
</feature>
<feature type="transmembrane region" description="Helical" evidence="1">
    <location>
        <begin position="60"/>
        <end position="86"/>
    </location>
</feature>
<dbReference type="EMBL" id="BFBY01000001">
    <property type="protein sequence ID" value="GBG04171.1"/>
    <property type="molecule type" value="Genomic_DNA"/>
</dbReference>
<comment type="caution">
    <text evidence="3">The sequence shown here is derived from an EMBL/GenBank/DDBJ whole genome shotgun (WGS) entry which is preliminary data.</text>
</comment>
<feature type="transmembrane region" description="Helical" evidence="1">
    <location>
        <begin position="92"/>
        <end position="116"/>
    </location>
</feature>
<keyword evidence="4" id="KW-1185">Reference proteome</keyword>
<dbReference type="AlphaFoldDB" id="A0A2Z6T6U5"/>
<sequence length="232" mass="25778">MKQKLLKTVLIGLGIVVAISLLYFLYQDYRPEIQILLHPEQGDIKEKLLVLLRQHETRDVLFLMGLIVIFNAIPGLSNSIFCILAGLCYGPWLGLLINWCGNILGNTIICVLINKINFSRSFKKNRILTYLMHQKHPVIGMTIGLMIPVIPSILVDYTAVRLKLPVKHIIGMIVIGMFPTSFIYAFGGDAIFSGNIKRIATALAGLIILIVVALIIFQLASHHEKSSSKSAS</sequence>
<gene>
    <name evidence="3" type="ORF">LrDSM24759_00850</name>
</gene>
<reference evidence="4" key="1">
    <citation type="submission" date="2018-03" db="EMBL/GenBank/DDBJ databases">
        <title>New taxa in the Lactobacillus gasseri group.</title>
        <authorList>
            <person name="Tanizawa Y."/>
            <person name="Tohno M."/>
            <person name="Endo A."/>
            <person name="Arita M."/>
        </authorList>
    </citation>
    <scope>NUCLEOTIDE SEQUENCE [LARGE SCALE GENOMIC DNA]</scope>
    <source>
        <strain evidence="4">DSM 24759</strain>
    </source>
</reference>
<keyword evidence="1" id="KW-0812">Transmembrane</keyword>
<name>A0A2Z6T6U5_9LACO</name>
<evidence type="ECO:0000313" key="3">
    <source>
        <dbReference type="EMBL" id="GBG04171.1"/>
    </source>
</evidence>